<accession>A0ABT0H979</accession>
<protein>
    <recommendedName>
        <fullName evidence="4">Polymer-forming cytoskeletal protein</fullName>
    </recommendedName>
</protein>
<keyword evidence="1" id="KW-0472">Membrane</keyword>
<evidence type="ECO:0008006" key="4">
    <source>
        <dbReference type="Google" id="ProtNLM"/>
    </source>
</evidence>
<dbReference type="RefSeq" id="WP_248412961.1">
    <property type="nucleotide sequence ID" value="NZ_JALPQF010000008.1"/>
</dbReference>
<keyword evidence="1" id="KW-1133">Transmembrane helix</keyword>
<comment type="caution">
    <text evidence="2">The sequence shown here is derived from an EMBL/GenBank/DDBJ whole genome shotgun (WGS) entry which is preliminary data.</text>
</comment>
<evidence type="ECO:0000256" key="1">
    <source>
        <dbReference type="SAM" id="Phobius"/>
    </source>
</evidence>
<name>A0ABT0H979_9FLAO</name>
<evidence type="ECO:0000313" key="3">
    <source>
        <dbReference type="Proteomes" id="UP001203687"/>
    </source>
</evidence>
<reference evidence="2" key="1">
    <citation type="submission" date="2022-04" db="EMBL/GenBank/DDBJ databases">
        <authorList>
            <person name="Ren T."/>
        </authorList>
    </citation>
    <scope>NUCLEOTIDE SEQUENCE</scope>
    <source>
        <strain evidence="2">F63249</strain>
    </source>
</reference>
<sequence>MFLKASSLTNAIFVCLMISIFSGCLVLISHYQNLLNSKLDFRETLINTNNASFKYYAQNLNLLDYNMTSEIDLFDDDIITYSTKKKWGFYDILSTKTIFKSDTIHNIGLIGSLNTDKNSPSLFVTDYDKPLKLSGNTKISGTSKIPSGFIEQAYINGQTGNNTEVKGQLLSSEDKLPQLRLALDMDIASYQRLTIDQFKSNKIINSFDSETIVIDVSNLSELGDISIRGNIIIFSSGRLKISNSAQLNDVVLIAKHVLIEQNFSGNLQIIAKNSVTIDENALLKYPSSVSIENDQDSVKVHFKPSSRIAGGVILNGNTYKGSLKRKLIIDESAKIYGSVYCYGRTQLQGEVVGQLYTDRFFLKTQSSDYENVILNGSVNGDSLPKNFVQLPLFNSRTSSSNYEIIKEF</sequence>
<organism evidence="2 3">
    <name type="scientific">Psychroserpens algicola</name>
    <dbReference type="NCBI Taxonomy" id="1719034"/>
    <lineage>
        <taxon>Bacteria</taxon>
        <taxon>Pseudomonadati</taxon>
        <taxon>Bacteroidota</taxon>
        <taxon>Flavobacteriia</taxon>
        <taxon>Flavobacteriales</taxon>
        <taxon>Flavobacteriaceae</taxon>
        <taxon>Psychroserpens</taxon>
    </lineage>
</organism>
<proteinExistence type="predicted"/>
<evidence type="ECO:0000313" key="2">
    <source>
        <dbReference type="EMBL" id="MCK8480931.1"/>
    </source>
</evidence>
<keyword evidence="1" id="KW-0812">Transmembrane</keyword>
<keyword evidence="3" id="KW-1185">Reference proteome</keyword>
<dbReference type="Proteomes" id="UP001203687">
    <property type="component" value="Unassembled WGS sequence"/>
</dbReference>
<dbReference type="EMBL" id="JALPQF010000008">
    <property type="protein sequence ID" value="MCK8480931.1"/>
    <property type="molecule type" value="Genomic_DNA"/>
</dbReference>
<dbReference type="PROSITE" id="PS51257">
    <property type="entry name" value="PROKAR_LIPOPROTEIN"/>
    <property type="match status" value="1"/>
</dbReference>
<gene>
    <name evidence="2" type="ORF">MUY34_09870</name>
</gene>
<feature type="transmembrane region" description="Helical" evidence="1">
    <location>
        <begin position="12"/>
        <end position="31"/>
    </location>
</feature>